<dbReference type="AlphaFoldDB" id="A0A6V8HPA4"/>
<evidence type="ECO:0000256" key="1">
    <source>
        <dbReference type="ARBA" id="ARBA00023270"/>
    </source>
</evidence>
<organism evidence="2 3">
    <name type="scientific">Talaromyces pinophilus</name>
    <name type="common">Penicillium pinophilum</name>
    <dbReference type="NCBI Taxonomy" id="128442"/>
    <lineage>
        <taxon>Eukaryota</taxon>
        <taxon>Fungi</taxon>
        <taxon>Dikarya</taxon>
        <taxon>Ascomycota</taxon>
        <taxon>Pezizomycotina</taxon>
        <taxon>Eurotiomycetes</taxon>
        <taxon>Eurotiomycetidae</taxon>
        <taxon>Eurotiales</taxon>
        <taxon>Trichocomaceae</taxon>
        <taxon>Talaromyces</taxon>
        <taxon>Talaromyces sect. Talaromyces</taxon>
    </lineage>
</organism>
<dbReference type="PANTHER" id="PTHR10683:SF39">
    <property type="entry name" value="TRANSALDOLASE"/>
    <property type="match status" value="1"/>
</dbReference>
<protein>
    <recommendedName>
        <fullName evidence="4">Aldolase</fullName>
    </recommendedName>
</protein>
<dbReference type="GO" id="GO:0009052">
    <property type="term" value="P:pentose-phosphate shunt, non-oxidative branch"/>
    <property type="evidence" value="ECO:0007669"/>
    <property type="project" value="TreeGrafter"/>
</dbReference>
<dbReference type="Proteomes" id="UP000053095">
    <property type="component" value="Unassembled WGS sequence"/>
</dbReference>
<evidence type="ECO:0000313" key="2">
    <source>
        <dbReference type="EMBL" id="GAM43869.1"/>
    </source>
</evidence>
<comment type="caution">
    <text evidence="2">The sequence shown here is derived from an EMBL/GenBank/DDBJ whole genome shotgun (WGS) entry which is preliminary data.</text>
</comment>
<accession>A0A6V8HPA4</accession>
<dbReference type="InterPro" id="IPR001585">
    <property type="entry name" value="TAL/FSA"/>
</dbReference>
<reference evidence="3" key="1">
    <citation type="journal article" date="2015" name="Genome Announc.">
        <title>Draft genome sequence of Talaromyces cellulolyticus strain Y-94, a source of lignocellulosic biomass-degrading enzymes.</title>
        <authorList>
            <person name="Fujii T."/>
            <person name="Koike H."/>
            <person name="Sawayama S."/>
            <person name="Yano S."/>
            <person name="Inoue H."/>
        </authorList>
    </citation>
    <scope>NUCLEOTIDE SEQUENCE [LARGE SCALE GENOMIC DNA]</scope>
    <source>
        <strain evidence="3">Y-94</strain>
    </source>
</reference>
<dbReference type="GO" id="GO:0004801">
    <property type="term" value="F:transaldolase activity"/>
    <property type="evidence" value="ECO:0007669"/>
    <property type="project" value="TreeGrafter"/>
</dbReference>
<dbReference type="Pfam" id="PF00923">
    <property type="entry name" value="TAL_FSA"/>
    <property type="match status" value="1"/>
</dbReference>
<gene>
    <name evidence="2" type="ORF">TCE0_060r19032</name>
</gene>
<dbReference type="InterPro" id="IPR013785">
    <property type="entry name" value="Aldolase_TIM"/>
</dbReference>
<keyword evidence="3" id="KW-1185">Reference proteome</keyword>
<dbReference type="EMBL" id="DF933856">
    <property type="protein sequence ID" value="GAM43869.1"/>
    <property type="molecule type" value="Genomic_DNA"/>
</dbReference>
<dbReference type="Gene3D" id="3.20.20.70">
    <property type="entry name" value="Aldolase class I"/>
    <property type="match status" value="1"/>
</dbReference>
<keyword evidence="1" id="KW-0704">Schiff base</keyword>
<dbReference type="SUPFAM" id="SSF51569">
    <property type="entry name" value="Aldolase"/>
    <property type="match status" value="1"/>
</dbReference>
<evidence type="ECO:0000313" key="3">
    <source>
        <dbReference type="Proteomes" id="UP000053095"/>
    </source>
</evidence>
<sequence length="346" mass="38031">MGNTWLEKLEEQLNIDVDWMDPAFSKGLPIVPNDMTSNQLWVDIQMDHPDNVEMVRTAVQEYKNEGWLAVYTRVSVLLTRANIDNIKGRVLLQTLPSEAYNTDGTLAHGRLYAREFAKVGISTDRYCLKIPSTGPGLVAARILESEGVRTLGTALFGLPQAIACSQAGCWAISPYYNGRILTAPLADPAAEHPMSPRLVQILDIYKRLYVQTGKEQPLMKLASFRTAQEVMAAAEFGCHSATVSKELLEKLAQMPYNASDAAGQGPPKVAHVYRDSGPLPARLQNLLLLAPTELLNLDYLANNGSQLQLCIAADPLAQERLNDALDLFKGAEARSRVKIEALMARA</sequence>
<evidence type="ECO:0008006" key="4">
    <source>
        <dbReference type="Google" id="ProtNLM"/>
    </source>
</evidence>
<dbReference type="PANTHER" id="PTHR10683">
    <property type="entry name" value="TRANSALDOLASE"/>
    <property type="match status" value="1"/>
</dbReference>
<proteinExistence type="predicted"/>
<name>A0A6V8HPA4_TALPI</name>
<dbReference type="GO" id="GO:0005975">
    <property type="term" value="P:carbohydrate metabolic process"/>
    <property type="evidence" value="ECO:0007669"/>
    <property type="project" value="InterPro"/>
</dbReference>